<proteinExistence type="predicted"/>
<feature type="transmembrane region" description="Helical" evidence="5">
    <location>
        <begin position="275"/>
        <end position="299"/>
    </location>
</feature>
<keyword evidence="4 5" id="KW-0472">Membrane</keyword>
<dbReference type="AlphaFoldDB" id="A0A8S1EQ62"/>
<protein>
    <recommendedName>
        <fullName evidence="6">G-protein coupled receptors family 1 profile domain-containing protein</fullName>
    </recommendedName>
</protein>
<dbReference type="GO" id="GO:0016020">
    <property type="term" value="C:membrane"/>
    <property type="evidence" value="ECO:0007669"/>
    <property type="project" value="UniProtKB-SubCell"/>
</dbReference>
<reference evidence="7 8" key="1">
    <citation type="submission" date="2020-04" db="EMBL/GenBank/DDBJ databases">
        <authorList>
            <person name="Laetsch R D."/>
            <person name="Stevens L."/>
            <person name="Kumar S."/>
            <person name="Blaxter L. M."/>
        </authorList>
    </citation>
    <scope>NUCLEOTIDE SEQUENCE [LARGE SCALE GENOMIC DNA]</scope>
</reference>
<gene>
    <name evidence="7" type="ORF">CBOVIS_LOCUS3024</name>
</gene>
<feature type="transmembrane region" description="Helical" evidence="5">
    <location>
        <begin position="181"/>
        <end position="205"/>
    </location>
</feature>
<evidence type="ECO:0000256" key="4">
    <source>
        <dbReference type="ARBA" id="ARBA00023136"/>
    </source>
</evidence>
<dbReference type="EMBL" id="CADEPM010000002">
    <property type="protein sequence ID" value="CAB3399996.1"/>
    <property type="molecule type" value="Genomic_DNA"/>
</dbReference>
<dbReference type="GO" id="GO:0004930">
    <property type="term" value="F:G protein-coupled receptor activity"/>
    <property type="evidence" value="ECO:0007669"/>
    <property type="project" value="InterPro"/>
</dbReference>
<dbReference type="Proteomes" id="UP000494206">
    <property type="component" value="Unassembled WGS sequence"/>
</dbReference>
<feature type="domain" description="G-protein coupled receptors family 1 profile" evidence="6">
    <location>
        <begin position="37"/>
        <end position="294"/>
    </location>
</feature>
<organism evidence="7 8">
    <name type="scientific">Caenorhabditis bovis</name>
    <dbReference type="NCBI Taxonomy" id="2654633"/>
    <lineage>
        <taxon>Eukaryota</taxon>
        <taxon>Metazoa</taxon>
        <taxon>Ecdysozoa</taxon>
        <taxon>Nematoda</taxon>
        <taxon>Chromadorea</taxon>
        <taxon>Rhabditida</taxon>
        <taxon>Rhabditina</taxon>
        <taxon>Rhabditomorpha</taxon>
        <taxon>Rhabditoidea</taxon>
        <taxon>Rhabditidae</taxon>
        <taxon>Peloderinae</taxon>
        <taxon>Caenorhabditis</taxon>
    </lineage>
</organism>
<dbReference type="OrthoDB" id="5834857at2759"/>
<dbReference type="SUPFAM" id="SSF81321">
    <property type="entry name" value="Family A G protein-coupled receptor-like"/>
    <property type="match status" value="1"/>
</dbReference>
<dbReference type="PANTHER" id="PTHR24224:SF37">
    <property type="entry name" value="G-PROTEIN COUPLED RECEPTORS FAMILY 1 PROFILE DOMAIN-CONTAINING PROTEIN"/>
    <property type="match status" value="1"/>
</dbReference>
<dbReference type="Gene3D" id="1.20.1070.10">
    <property type="entry name" value="Rhodopsin 7-helix transmembrane proteins"/>
    <property type="match status" value="1"/>
</dbReference>
<dbReference type="InterPro" id="IPR017452">
    <property type="entry name" value="GPCR_Rhodpsn_7TM"/>
</dbReference>
<dbReference type="CDD" id="cd00637">
    <property type="entry name" value="7tm_classA_rhodopsin-like"/>
    <property type="match status" value="1"/>
</dbReference>
<evidence type="ECO:0000256" key="1">
    <source>
        <dbReference type="ARBA" id="ARBA00004370"/>
    </source>
</evidence>
<dbReference type="Pfam" id="PF00001">
    <property type="entry name" value="7tm_1"/>
    <property type="match status" value="1"/>
</dbReference>
<dbReference type="PROSITE" id="PS50262">
    <property type="entry name" value="G_PROTEIN_RECEP_F1_2"/>
    <property type="match status" value="1"/>
</dbReference>
<name>A0A8S1EQ62_9PELO</name>
<keyword evidence="2 5" id="KW-0812">Transmembrane</keyword>
<evidence type="ECO:0000313" key="7">
    <source>
        <dbReference type="EMBL" id="CAB3399996.1"/>
    </source>
</evidence>
<feature type="transmembrane region" description="Helical" evidence="5">
    <location>
        <begin position="62"/>
        <end position="80"/>
    </location>
</feature>
<accession>A0A8S1EQ62</accession>
<evidence type="ECO:0000259" key="6">
    <source>
        <dbReference type="PROSITE" id="PS50262"/>
    </source>
</evidence>
<evidence type="ECO:0000256" key="3">
    <source>
        <dbReference type="ARBA" id="ARBA00022989"/>
    </source>
</evidence>
<keyword evidence="3 5" id="KW-1133">Transmembrane helix</keyword>
<evidence type="ECO:0000313" key="8">
    <source>
        <dbReference type="Proteomes" id="UP000494206"/>
    </source>
</evidence>
<feature type="transmembrane region" description="Helical" evidence="5">
    <location>
        <begin position="243"/>
        <end position="263"/>
    </location>
</feature>
<comment type="caution">
    <text evidence="7">The sequence shown here is derived from an EMBL/GenBank/DDBJ whole genome shotgun (WGS) entry which is preliminary data.</text>
</comment>
<comment type="subcellular location">
    <subcellularLocation>
        <location evidence="1">Membrane</location>
    </subcellularLocation>
</comment>
<feature type="transmembrane region" description="Helical" evidence="5">
    <location>
        <begin position="143"/>
        <end position="161"/>
    </location>
</feature>
<sequence length="367" mass="41947">MLNMQDNLVLWPSEMVALPQPVFIFLFAFIVCLGLVLNMYVIYRMILLNKRDRDQFMNGTGIYLLAMAICDTTSLLLSYFQMSLSHFTESIPIDLLKVMCKASEFITRCSYTYSMYCWLFMSGLRYLAAFHPLRYSTVWRSPYAVLLPAAVATFVMNMYLLTAVGGSKENCGCFIKLEAQAVLYSTVDVIISTCVPGIFILTLDLQVLCCRMQRKPSDPLLQIVFHKLDEDAEKKRLLTIRRFMLVTLVAMSSCIPDGLLRGIRPFLNLNDVFLVFYIAKSLYLTKFSFNAFYLSLFVFDRNLMSKTSSSRHLSVSARRLEDEPAILPRERSRTLSCRGTSPIPILTRNSSCIIYNDGPECPGKQWV</sequence>
<feature type="transmembrane region" description="Helical" evidence="5">
    <location>
        <begin position="20"/>
        <end position="41"/>
    </location>
</feature>
<evidence type="ECO:0000256" key="5">
    <source>
        <dbReference type="SAM" id="Phobius"/>
    </source>
</evidence>
<dbReference type="InterPro" id="IPR052665">
    <property type="entry name" value="Neuropeptide-GPCR"/>
</dbReference>
<keyword evidence="8" id="KW-1185">Reference proteome</keyword>
<dbReference type="InterPro" id="IPR000276">
    <property type="entry name" value="GPCR_Rhodpsn"/>
</dbReference>
<evidence type="ECO:0000256" key="2">
    <source>
        <dbReference type="ARBA" id="ARBA00022692"/>
    </source>
</evidence>
<dbReference type="PANTHER" id="PTHR24224">
    <property type="entry name" value="CARDIOACCELERATORY PEPTIDE RECEPTOR-RELATED"/>
    <property type="match status" value="1"/>
</dbReference>